<comment type="similarity">
    <text evidence="1 4">Belongs to the UDP-glucose/GDP-mannose dehydrogenase family.</text>
</comment>
<dbReference type="PIRSF" id="PIRSF500136">
    <property type="entry name" value="UDP_ManNAc_DH"/>
    <property type="match status" value="1"/>
</dbReference>
<dbReference type="InterPro" id="IPR036291">
    <property type="entry name" value="NAD(P)-bd_dom_sf"/>
</dbReference>
<organism evidence="6 7">
    <name type="scientific">Oceanirhabdus seepicola</name>
    <dbReference type="NCBI Taxonomy" id="2828781"/>
    <lineage>
        <taxon>Bacteria</taxon>
        <taxon>Bacillati</taxon>
        <taxon>Bacillota</taxon>
        <taxon>Clostridia</taxon>
        <taxon>Eubacteriales</taxon>
        <taxon>Clostridiaceae</taxon>
        <taxon>Oceanirhabdus</taxon>
    </lineage>
</organism>
<evidence type="ECO:0000259" key="5">
    <source>
        <dbReference type="SMART" id="SM00984"/>
    </source>
</evidence>
<evidence type="ECO:0000256" key="3">
    <source>
        <dbReference type="ARBA" id="ARBA00023027"/>
    </source>
</evidence>
<evidence type="ECO:0000256" key="4">
    <source>
        <dbReference type="PIRNR" id="PIRNR000124"/>
    </source>
</evidence>
<dbReference type="GO" id="GO:0000271">
    <property type="term" value="P:polysaccharide biosynthetic process"/>
    <property type="evidence" value="ECO:0007669"/>
    <property type="project" value="InterPro"/>
</dbReference>
<comment type="caution">
    <text evidence="6">The sequence shown here is derived from an EMBL/GenBank/DDBJ whole genome shotgun (WGS) entry which is preliminary data.</text>
</comment>
<accession>A0A9J6NZ85</accession>
<dbReference type="InterPro" id="IPR017476">
    <property type="entry name" value="UDP-Glc/GDP-Man"/>
</dbReference>
<dbReference type="SMART" id="SM00984">
    <property type="entry name" value="UDPG_MGDP_dh_C"/>
    <property type="match status" value="1"/>
</dbReference>
<evidence type="ECO:0000313" key="6">
    <source>
        <dbReference type="EMBL" id="MCM1989294.1"/>
    </source>
</evidence>
<evidence type="ECO:0000256" key="2">
    <source>
        <dbReference type="ARBA" id="ARBA00023002"/>
    </source>
</evidence>
<dbReference type="AlphaFoldDB" id="A0A9J6NZ85"/>
<dbReference type="Pfam" id="PF03721">
    <property type="entry name" value="UDPG_MGDP_dh_N"/>
    <property type="match status" value="1"/>
</dbReference>
<proteinExistence type="inferred from homology"/>
<protein>
    <submittedName>
        <fullName evidence="6">Nucleotide sugar dehydrogenase</fullName>
    </submittedName>
</protein>
<dbReference type="PANTHER" id="PTHR43491:SF2">
    <property type="entry name" value="UDP-N-ACETYL-D-MANNOSAMINE DEHYDROGENASE"/>
    <property type="match status" value="1"/>
</dbReference>
<dbReference type="Pfam" id="PF03720">
    <property type="entry name" value="UDPG_MGDP_dh_C"/>
    <property type="match status" value="1"/>
</dbReference>
<dbReference type="PIRSF" id="PIRSF000124">
    <property type="entry name" value="UDPglc_GDPman_dh"/>
    <property type="match status" value="1"/>
</dbReference>
<feature type="domain" description="UDP-glucose/GDP-mannose dehydrogenase C-terminal" evidence="5">
    <location>
        <begin position="319"/>
        <end position="414"/>
    </location>
</feature>
<sequence>MTVYVFGLGHIGLPMACWIASSNIPVKGVDINQSAINNIKQGTVNIEEYRDGIHISEIAKNLISKNLLSVSTEFKRIDKAPSVFVISVGIANKEDGSQDVSPINSVLDTITPTLVDGDLLIFRTTLIPGTCNNLILPRLKSLAVSVSLAYCPETLMETRAFEELENNPMILAGMDDISFNKAKNFISSLTDAPIYKASNIRTAEMTKVIQNIDRDVNIALVNEISEATSLLDIDIYELQSLVNTHPRVNLLTPGPGVGGYCLPNAFEYLDKAIIDKEKCPLTLIRTARKLNIKRPEKIVEIIRNALTTEGKNIKESTIALIGLAMKDFCADCRFSPALDIASILIEAGIKIKAYDPMVPLNYNFQFDSLKECVKNADCLVITANQEGVISQLKQLHEDKKLPLLVIDTRNICPVFPGIKLYKL</sequence>
<dbReference type="GO" id="GO:0051287">
    <property type="term" value="F:NAD binding"/>
    <property type="evidence" value="ECO:0007669"/>
    <property type="project" value="InterPro"/>
</dbReference>
<dbReference type="InterPro" id="IPR014026">
    <property type="entry name" value="UDP-Glc/GDP-Man_DH_dimer"/>
</dbReference>
<dbReference type="GO" id="GO:0016616">
    <property type="term" value="F:oxidoreductase activity, acting on the CH-OH group of donors, NAD or NADP as acceptor"/>
    <property type="evidence" value="ECO:0007669"/>
    <property type="project" value="InterPro"/>
</dbReference>
<gene>
    <name evidence="6" type="ORF">KDK92_06045</name>
</gene>
<dbReference type="Pfam" id="PF00984">
    <property type="entry name" value="UDPG_MGDP_dh"/>
    <property type="match status" value="1"/>
</dbReference>
<dbReference type="GO" id="GO:0016628">
    <property type="term" value="F:oxidoreductase activity, acting on the CH-CH group of donors, NAD or NADP as acceptor"/>
    <property type="evidence" value="ECO:0007669"/>
    <property type="project" value="InterPro"/>
</dbReference>
<dbReference type="InterPro" id="IPR028359">
    <property type="entry name" value="UDP_ManNAc/GlcNAc_DH"/>
</dbReference>
<evidence type="ECO:0000256" key="1">
    <source>
        <dbReference type="ARBA" id="ARBA00006601"/>
    </source>
</evidence>
<evidence type="ECO:0000313" key="7">
    <source>
        <dbReference type="Proteomes" id="UP001056429"/>
    </source>
</evidence>
<reference evidence="6" key="2">
    <citation type="submission" date="2021-04" db="EMBL/GenBank/DDBJ databases">
        <authorList>
            <person name="Dong X."/>
        </authorList>
    </citation>
    <scope>NUCLEOTIDE SEQUENCE</scope>
    <source>
        <strain evidence="6">ZWT</strain>
    </source>
</reference>
<name>A0A9J6NZ85_9CLOT</name>
<dbReference type="NCBIfam" id="TIGR03026">
    <property type="entry name" value="NDP-sugDHase"/>
    <property type="match status" value="1"/>
</dbReference>
<dbReference type="SUPFAM" id="SSF52413">
    <property type="entry name" value="UDP-glucose/GDP-mannose dehydrogenase C-terminal domain"/>
    <property type="match status" value="1"/>
</dbReference>
<dbReference type="InterPro" id="IPR008927">
    <property type="entry name" value="6-PGluconate_DH-like_C_sf"/>
</dbReference>
<dbReference type="InterPro" id="IPR001732">
    <property type="entry name" value="UDP-Glc/GDP-Man_DH_N"/>
</dbReference>
<dbReference type="Proteomes" id="UP001056429">
    <property type="component" value="Unassembled WGS sequence"/>
</dbReference>
<dbReference type="Gene3D" id="3.40.50.720">
    <property type="entry name" value="NAD(P)-binding Rossmann-like Domain"/>
    <property type="match status" value="2"/>
</dbReference>
<dbReference type="SUPFAM" id="SSF48179">
    <property type="entry name" value="6-phosphogluconate dehydrogenase C-terminal domain-like"/>
    <property type="match status" value="1"/>
</dbReference>
<dbReference type="InterPro" id="IPR036220">
    <property type="entry name" value="UDP-Glc/GDP-Man_DH_C_sf"/>
</dbReference>
<dbReference type="SUPFAM" id="SSF51735">
    <property type="entry name" value="NAD(P)-binding Rossmann-fold domains"/>
    <property type="match status" value="1"/>
</dbReference>
<dbReference type="PANTHER" id="PTHR43491">
    <property type="entry name" value="UDP-N-ACETYL-D-MANNOSAMINE DEHYDROGENASE"/>
    <property type="match status" value="1"/>
</dbReference>
<reference evidence="6" key="1">
    <citation type="journal article" date="2021" name="mSystems">
        <title>Bacteria and Archaea Synergistically Convert Glycine Betaine to Biogenic Methane in the Formosa Cold Seep of the South China Sea.</title>
        <authorList>
            <person name="Li L."/>
            <person name="Zhang W."/>
            <person name="Zhang S."/>
            <person name="Song L."/>
            <person name="Sun Q."/>
            <person name="Zhang H."/>
            <person name="Xiang H."/>
            <person name="Dong X."/>
        </authorList>
    </citation>
    <scope>NUCLEOTIDE SEQUENCE</scope>
    <source>
        <strain evidence="6">ZWT</strain>
    </source>
</reference>
<keyword evidence="2" id="KW-0560">Oxidoreductase</keyword>
<dbReference type="EMBL" id="JAGSOJ010000001">
    <property type="protein sequence ID" value="MCM1989294.1"/>
    <property type="molecule type" value="Genomic_DNA"/>
</dbReference>
<dbReference type="InterPro" id="IPR014027">
    <property type="entry name" value="UDP-Glc/GDP-Man_DH_C"/>
</dbReference>
<keyword evidence="7" id="KW-1185">Reference proteome</keyword>
<keyword evidence="3" id="KW-0520">NAD</keyword>
<dbReference type="RefSeq" id="WP_250858293.1">
    <property type="nucleotide sequence ID" value="NZ_JAGSOJ010000001.1"/>
</dbReference>